<keyword evidence="1" id="KW-1133">Transmembrane helix</keyword>
<dbReference type="Proteomes" id="UP000010121">
    <property type="component" value="Unassembled WGS sequence"/>
</dbReference>
<dbReference type="InterPro" id="IPR020169">
    <property type="entry name" value="Intrinsic_membrane_PufX"/>
</dbReference>
<evidence type="ECO:0000313" key="2">
    <source>
        <dbReference type="EMBL" id="EEW26249.1"/>
    </source>
</evidence>
<keyword evidence="1" id="KW-0812">Transmembrane</keyword>
<feature type="transmembrane region" description="Helical" evidence="1">
    <location>
        <begin position="28"/>
        <end position="48"/>
    </location>
</feature>
<comment type="caution">
    <text evidence="2">The sequence shown here is derived from an EMBL/GenBank/DDBJ whole genome shotgun (WGS) entry which is preliminary data.</text>
</comment>
<dbReference type="EMBL" id="ACYY01000004">
    <property type="protein sequence ID" value="EEW26249.1"/>
    <property type="molecule type" value="Genomic_DNA"/>
</dbReference>
<proteinExistence type="predicted"/>
<organism evidence="2 3">
    <name type="scientific">Rhodobacter ferrooxidans</name>
    <dbReference type="NCBI Taxonomy" id="371731"/>
    <lineage>
        <taxon>Bacteria</taxon>
        <taxon>Pseudomonadati</taxon>
        <taxon>Pseudomonadota</taxon>
        <taxon>Alphaproteobacteria</taxon>
        <taxon>Rhodobacterales</taxon>
        <taxon>Rhodobacter group</taxon>
        <taxon>Rhodobacter</taxon>
    </lineage>
</organism>
<name>C8RYR1_9RHOB</name>
<reference evidence="2 3" key="1">
    <citation type="submission" date="2009-08" db="EMBL/GenBank/DDBJ databases">
        <title>The draft genome of Rhodobacter sp. SW2.</title>
        <authorList>
            <consortium name="US DOE Joint Genome Institute (JGI-PGF)"/>
            <person name="Lucas S."/>
            <person name="Copeland A."/>
            <person name="Lapidus A."/>
            <person name="Glavina del Rio T."/>
            <person name="Tice H."/>
            <person name="Bruce D."/>
            <person name="Goodwin L."/>
            <person name="Pitluck S."/>
            <person name="Larimer F."/>
            <person name="Land M.L."/>
            <person name="Hauser L."/>
            <person name="Emerson D."/>
        </authorList>
    </citation>
    <scope>NUCLEOTIDE SEQUENCE [LARGE SCALE GENOMIC DNA]</scope>
    <source>
        <strain evidence="2 3">SW2</strain>
    </source>
</reference>
<evidence type="ECO:0000313" key="3">
    <source>
        <dbReference type="Proteomes" id="UP000010121"/>
    </source>
</evidence>
<dbReference type="RefSeq" id="WP_008028574.1">
    <property type="nucleotide sequence ID" value="NZ_ACYY01000004.1"/>
</dbReference>
<sequence>MARKSVFGQTREQELRNFIMEQMLKGGGWAAALFFGGLILAVVLRYVGAAMIGA</sequence>
<accession>C8RYR1</accession>
<gene>
    <name evidence="2" type="ORF">Rsw2DRAFT_0939</name>
</gene>
<dbReference type="AlphaFoldDB" id="C8RYR1"/>
<keyword evidence="1" id="KW-0472">Membrane</keyword>
<dbReference type="Gene3D" id="1.20.5.920">
    <property type="entry name" value="rhodobacter sphaeroides pufx membrane protein"/>
    <property type="match status" value="1"/>
</dbReference>
<dbReference type="STRING" id="371731.Rsw2DRAFT_0939"/>
<keyword evidence="3" id="KW-1185">Reference proteome</keyword>
<evidence type="ECO:0000256" key="1">
    <source>
        <dbReference type="SAM" id="Phobius"/>
    </source>
</evidence>
<dbReference type="Pfam" id="PF11511">
    <property type="entry name" value="RhodobacterPufX"/>
    <property type="match status" value="1"/>
</dbReference>
<protein>
    <submittedName>
        <fullName evidence="2">Uncharacterized protein</fullName>
    </submittedName>
</protein>